<dbReference type="EMBL" id="JBHUPC010000012">
    <property type="protein sequence ID" value="MFD2891181.1"/>
    <property type="molecule type" value="Genomic_DNA"/>
</dbReference>
<name>A0ABW5YJG8_9FLAO</name>
<dbReference type="Pfam" id="PF13148">
    <property type="entry name" value="DUF3987"/>
    <property type="match status" value="1"/>
</dbReference>
<accession>A0ABW5YJG8</accession>
<dbReference type="RefSeq" id="WP_379810732.1">
    <property type="nucleotide sequence ID" value="NZ_JBHUPC010000012.1"/>
</dbReference>
<evidence type="ECO:0000313" key="2">
    <source>
        <dbReference type="Proteomes" id="UP001597534"/>
    </source>
</evidence>
<comment type="caution">
    <text evidence="1">The sequence shown here is derived from an EMBL/GenBank/DDBJ whole genome shotgun (WGS) entry which is preliminary data.</text>
</comment>
<protein>
    <submittedName>
        <fullName evidence="1">DUF3987 domain-containing protein</fullName>
    </submittedName>
</protein>
<reference evidence="2" key="1">
    <citation type="journal article" date="2019" name="Int. J. Syst. Evol. Microbiol.">
        <title>The Global Catalogue of Microorganisms (GCM) 10K type strain sequencing project: providing services to taxonomists for standard genome sequencing and annotation.</title>
        <authorList>
            <consortium name="The Broad Institute Genomics Platform"/>
            <consortium name="The Broad Institute Genome Sequencing Center for Infectious Disease"/>
            <person name="Wu L."/>
            <person name="Ma J."/>
        </authorList>
    </citation>
    <scope>NUCLEOTIDE SEQUENCE [LARGE SCALE GENOMIC DNA]</scope>
    <source>
        <strain evidence="2">KCTC 22671</strain>
    </source>
</reference>
<proteinExistence type="predicted"/>
<keyword evidence="2" id="KW-1185">Reference proteome</keyword>
<dbReference type="Proteomes" id="UP001597534">
    <property type="component" value="Unassembled WGS sequence"/>
</dbReference>
<evidence type="ECO:0000313" key="1">
    <source>
        <dbReference type="EMBL" id="MFD2891181.1"/>
    </source>
</evidence>
<dbReference type="InterPro" id="IPR025048">
    <property type="entry name" value="DUF3987"/>
</dbReference>
<organism evidence="1 2">
    <name type="scientific">Flavobacterium chuncheonense</name>
    <dbReference type="NCBI Taxonomy" id="2026653"/>
    <lineage>
        <taxon>Bacteria</taxon>
        <taxon>Pseudomonadati</taxon>
        <taxon>Bacteroidota</taxon>
        <taxon>Flavobacteriia</taxon>
        <taxon>Flavobacteriales</taxon>
        <taxon>Flavobacteriaceae</taxon>
        <taxon>Flavobacterium</taxon>
    </lineage>
</organism>
<gene>
    <name evidence="1" type="ORF">ACFS5J_04045</name>
</gene>
<sequence length="427" mass="48644">MKINNINDINNILSQNQDLKELATNQLNSILNKLPTEIHDLIENAFKHKRVPKEYQLGAILFSFSSTAGLVFRLEALGYKNYGNLYFALVGSRGDVKSEGLKIATKILNEHDSESYKNSNSDEFENIKNKKFLIQDATIQALQFAHYHNQTSIGLIIDELYSIITKMSSNSADGIIYRSFFLEAFTNGSIEVTRRTSECFRINKSYVTLIGTIQEQFIPILFGNGNLESGFIDRLLFTVKLTSNPKITTESIPDKVISAYENSIENLIKCRKSIEESQEVEQLDLKFENDANTILLEYVQSLVYEQEKAPENIKEYLSKSQISIHKLIIIVHLMKNAASSTFQNSITKETVSLAIEINNFYLTNFKIVNAMNNKKDSSRLDITQIIRLAIKNRVPQNIIAKLTELSTPTISRRFREELNNVKPETKS</sequence>